<evidence type="ECO:0000256" key="4">
    <source>
        <dbReference type="ARBA" id="ARBA00022833"/>
    </source>
</evidence>
<feature type="binding site" evidence="7">
    <location>
        <position position="28"/>
    </location>
    <ligand>
        <name>Zn(2+)</name>
        <dbReference type="ChEBI" id="CHEBI:29105"/>
        <label>1</label>
    </ligand>
</feature>
<comment type="cofactor">
    <cofactor evidence="7">
        <name>Ca(2+)</name>
        <dbReference type="ChEBI" id="CHEBI:29108"/>
    </cofactor>
    <text evidence="7">Can bind about 5 Ca(2+) ions per subunit.</text>
</comment>
<feature type="binding site" evidence="7">
    <location>
        <position position="30"/>
    </location>
    <ligand>
        <name>Zn(2+)</name>
        <dbReference type="ChEBI" id="CHEBI:29105"/>
        <label>1</label>
    </ligand>
</feature>
<feature type="binding site" evidence="7">
    <location>
        <position position="82"/>
    </location>
    <ligand>
        <name>Zn(2+)</name>
        <dbReference type="ChEBI" id="CHEBI:29105"/>
        <label>2</label>
        <note>catalytic</note>
    </ligand>
</feature>
<protein>
    <recommendedName>
        <fullName evidence="8">Peptidase metallopeptidase domain-containing protein</fullName>
    </recommendedName>
</protein>
<reference evidence="9" key="1">
    <citation type="journal article" date="2020" name="Stud. Mycol.">
        <title>101 Dothideomycetes genomes: a test case for predicting lifestyles and emergence of pathogens.</title>
        <authorList>
            <person name="Haridas S."/>
            <person name="Albert R."/>
            <person name="Binder M."/>
            <person name="Bloem J."/>
            <person name="Labutti K."/>
            <person name="Salamov A."/>
            <person name="Andreopoulos B."/>
            <person name="Baker S."/>
            <person name="Barry K."/>
            <person name="Bills G."/>
            <person name="Bluhm B."/>
            <person name="Cannon C."/>
            <person name="Castanera R."/>
            <person name="Culley D."/>
            <person name="Daum C."/>
            <person name="Ezra D."/>
            <person name="Gonzalez J."/>
            <person name="Henrissat B."/>
            <person name="Kuo A."/>
            <person name="Liang C."/>
            <person name="Lipzen A."/>
            <person name="Lutzoni F."/>
            <person name="Magnuson J."/>
            <person name="Mondo S."/>
            <person name="Nolan M."/>
            <person name="Ohm R."/>
            <person name="Pangilinan J."/>
            <person name="Park H.-J."/>
            <person name="Ramirez L."/>
            <person name="Alfaro M."/>
            <person name="Sun H."/>
            <person name="Tritt A."/>
            <person name="Yoshinaga Y."/>
            <person name="Zwiers L.-H."/>
            <person name="Turgeon B."/>
            <person name="Goodwin S."/>
            <person name="Spatafora J."/>
            <person name="Crous P."/>
            <person name="Grigoriev I."/>
        </authorList>
    </citation>
    <scope>NUCLEOTIDE SEQUENCE</scope>
    <source>
        <strain evidence="9">CBS 110217</strain>
    </source>
</reference>
<keyword evidence="5" id="KW-0482">Metalloprotease</keyword>
<proteinExistence type="predicted"/>
<dbReference type="InterPro" id="IPR006026">
    <property type="entry name" value="Peptidase_Metallo"/>
</dbReference>
<dbReference type="Gene3D" id="3.40.390.10">
    <property type="entry name" value="Collagenase (Catalytic Domain)"/>
    <property type="match status" value="1"/>
</dbReference>
<evidence type="ECO:0000259" key="8">
    <source>
        <dbReference type="SMART" id="SM00235"/>
    </source>
</evidence>
<dbReference type="PRINTS" id="PR00138">
    <property type="entry name" value="MATRIXIN"/>
</dbReference>
<keyword evidence="7" id="KW-0106">Calcium</keyword>
<feature type="binding site" evidence="7">
    <location>
        <position position="72"/>
    </location>
    <ligand>
        <name>Zn(2+)</name>
        <dbReference type="ChEBI" id="CHEBI:29105"/>
        <label>2</label>
        <note>catalytic</note>
    </ligand>
</feature>
<dbReference type="InterPro" id="IPR021190">
    <property type="entry name" value="Pept_M10A"/>
</dbReference>
<evidence type="ECO:0000256" key="5">
    <source>
        <dbReference type="ARBA" id="ARBA00023049"/>
    </source>
</evidence>
<dbReference type="PANTHER" id="PTHR10201">
    <property type="entry name" value="MATRIX METALLOPROTEINASE"/>
    <property type="match status" value="1"/>
</dbReference>
<evidence type="ECO:0000256" key="6">
    <source>
        <dbReference type="PIRSR" id="PIRSR621190-1"/>
    </source>
</evidence>
<gene>
    <name evidence="9" type="ORF">EK21DRAFT_66409</name>
</gene>
<accession>A0A9P4HAW8</accession>
<dbReference type="EMBL" id="ML978194">
    <property type="protein sequence ID" value="KAF2030067.1"/>
    <property type="molecule type" value="Genomic_DNA"/>
</dbReference>
<dbReference type="GO" id="GO:0030198">
    <property type="term" value="P:extracellular matrix organization"/>
    <property type="evidence" value="ECO:0007669"/>
    <property type="project" value="TreeGrafter"/>
</dbReference>
<organism evidence="9 10">
    <name type="scientific">Setomelanomma holmii</name>
    <dbReference type="NCBI Taxonomy" id="210430"/>
    <lineage>
        <taxon>Eukaryota</taxon>
        <taxon>Fungi</taxon>
        <taxon>Dikarya</taxon>
        <taxon>Ascomycota</taxon>
        <taxon>Pezizomycotina</taxon>
        <taxon>Dothideomycetes</taxon>
        <taxon>Pleosporomycetidae</taxon>
        <taxon>Pleosporales</taxon>
        <taxon>Pleosporineae</taxon>
        <taxon>Phaeosphaeriaceae</taxon>
        <taxon>Setomelanomma</taxon>
    </lineage>
</organism>
<feature type="domain" description="Peptidase metallopeptidase" evidence="8">
    <location>
        <begin position="2"/>
        <end position="115"/>
    </location>
</feature>
<dbReference type="GO" id="GO:0006508">
    <property type="term" value="P:proteolysis"/>
    <property type="evidence" value="ECO:0007669"/>
    <property type="project" value="UniProtKB-KW"/>
</dbReference>
<dbReference type="Proteomes" id="UP000799777">
    <property type="component" value="Unassembled WGS sequence"/>
</dbReference>
<name>A0A9P4HAW8_9PLEO</name>
<evidence type="ECO:0000313" key="10">
    <source>
        <dbReference type="Proteomes" id="UP000799777"/>
    </source>
</evidence>
<dbReference type="SMART" id="SM00235">
    <property type="entry name" value="ZnMc"/>
    <property type="match status" value="1"/>
</dbReference>
<feature type="binding site" evidence="7">
    <location>
        <position position="90"/>
    </location>
    <ligand>
        <name>Zn(2+)</name>
        <dbReference type="ChEBI" id="CHEBI:29105"/>
        <label>2</label>
        <note>catalytic</note>
    </ligand>
</feature>
<evidence type="ECO:0000256" key="7">
    <source>
        <dbReference type="PIRSR" id="PIRSR621190-2"/>
    </source>
</evidence>
<feature type="binding site" evidence="7">
    <location>
        <position position="49"/>
    </location>
    <ligand>
        <name>Ca(2+)</name>
        <dbReference type="ChEBI" id="CHEBI:29108"/>
        <label>2</label>
    </ligand>
</feature>
<comment type="cofactor">
    <cofactor evidence="7">
        <name>Zn(2+)</name>
        <dbReference type="ChEBI" id="CHEBI:29105"/>
    </cofactor>
    <text evidence="7">Binds 2 Zn(2+) ions per subunit.</text>
</comment>
<feature type="active site" evidence="6">
    <location>
        <position position="73"/>
    </location>
</feature>
<evidence type="ECO:0000256" key="1">
    <source>
        <dbReference type="ARBA" id="ARBA00022670"/>
    </source>
</evidence>
<dbReference type="GO" id="GO:0004222">
    <property type="term" value="F:metalloendopeptidase activity"/>
    <property type="evidence" value="ECO:0007669"/>
    <property type="project" value="InterPro"/>
</dbReference>
<dbReference type="SUPFAM" id="SSF55486">
    <property type="entry name" value="Metalloproteases ('zincins'), catalytic domain"/>
    <property type="match status" value="1"/>
</dbReference>
<evidence type="ECO:0000256" key="2">
    <source>
        <dbReference type="ARBA" id="ARBA00022723"/>
    </source>
</evidence>
<feature type="binding site" evidence="7">
    <location>
        <position position="76"/>
    </location>
    <ligand>
        <name>Zn(2+)</name>
        <dbReference type="ChEBI" id="CHEBI:29105"/>
        <label>2</label>
        <note>catalytic</note>
    </ligand>
</feature>
<dbReference type="OrthoDB" id="65569at2759"/>
<keyword evidence="2 7" id="KW-0479">Metal-binding</keyword>
<dbReference type="GO" id="GO:0008270">
    <property type="term" value="F:zinc ion binding"/>
    <property type="evidence" value="ECO:0007669"/>
    <property type="project" value="InterPro"/>
</dbReference>
<keyword evidence="4 7" id="KW-0862">Zinc</keyword>
<dbReference type="Pfam" id="PF00413">
    <property type="entry name" value="Peptidase_M10"/>
    <property type="match status" value="1"/>
</dbReference>
<dbReference type="InterPro" id="IPR001818">
    <property type="entry name" value="Pept_M10_metallopeptidase"/>
</dbReference>
<feature type="binding site" evidence="7">
    <location>
        <position position="56"/>
    </location>
    <ligand>
        <name>Ca(2+)</name>
        <dbReference type="ChEBI" id="CHEBI:29108"/>
        <label>1</label>
    </ligand>
</feature>
<keyword evidence="10" id="KW-1185">Reference proteome</keyword>
<evidence type="ECO:0000313" key="9">
    <source>
        <dbReference type="EMBL" id="KAF2030067.1"/>
    </source>
</evidence>
<sequence>MNFMPLSFQQTSSNANADINIIFHSLGHDDTRYGFTTMVSDGVYLQSGNINITLNDDYAWTDDRLFSYTATHEIGHALGLSHSAVESAVMFAYFGGYIRPLHPDDMMGIHSIYGWKNPKWSRIDSNAGTRDLIQVTTNASTVSGIDGLYQMRSNGQVFRSNNGVWTLINNDPNTAQITGSNGRLFQRHTDGSTWLWTGNGQAWTYIGAASDNVIDIVAASDQLYSRRKDGWVARWTGSGSSWVSVEQPTASVSKQITITDTKTLWNLLSTGNLVRSTWPHSSGSWQIVDINTANIAIAVGGNEFYKLQSDGLVVWLNMKEYYWQIIENAGSVAVYASGDYLYSKHGDGTVWRYTGTQYVWEQLDGGRDISSVVGDRSGNVWEMLGDGDVLRLVS</sequence>
<dbReference type="GO" id="GO:0031012">
    <property type="term" value="C:extracellular matrix"/>
    <property type="evidence" value="ECO:0007669"/>
    <property type="project" value="InterPro"/>
</dbReference>
<keyword evidence="3" id="KW-0378">Hydrolase</keyword>
<dbReference type="AlphaFoldDB" id="A0A9P4HAW8"/>
<dbReference type="InterPro" id="IPR024079">
    <property type="entry name" value="MetalloPept_cat_dom_sf"/>
</dbReference>
<feature type="binding site" evidence="7">
    <location>
        <position position="18"/>
    </location>
    <ligand>
        <name>Ca(2+)</name>
        <dbReference type="ChEBI" id="CHEBI:29108"/>
        <label>2</label>
    </ligand>
</feature>
<dbReference type="GO" id="GO:0030574">
    <property type="term" value="P:collagen catabolic process"/>
    <property type="evidence" value="ECO:0007669"/>
    <property type="project" value="TreeGrafter"/>
</dbReference>
<evidence type="ECO:0000256" key="3">
    <source>
        <dbReference type="ARBA" id="ARBA00022801"/>
    </source>
</evidence>
<keyword evidence="1" id="KW-0645">Protease</keyword>
<dbReference type="PANTHER" id="PTHR10201:SF323">
    <property type="entry name" value="MATRIX METALLOPROTEINASE-21"/>
    <property type="match status" value="1"/>
</dbReference>
<comment type="caution">
    <text evidence="9">The sequence shown here is derived from an EMBL/GenBank/DDBJ whole genome shotgun (WGS) entry which is preliminary data.</text>
</comment>